<sequence>MRRIRSACPAKGEDTSVHIRKWDQSWCGSGARMDTQRKSLLDGCDDWDCSADLSEWNRYRKVIQDTGMRPDIMLH</sequence>
<keyword evidence="2" id="KW-1185">Reference proteome</keyword>
<keyword evidence="1" id="KW-0808">Transferase</keyword>
<dbReference type="EMBL" id="BLXT01000407">
    <property type="protein sequence ID" value="GFN76684.1"/>
    <property type="molecule type" value="Genomic_DNA"/>
</dbReference>
<accession>A0AAV3Y0S6</accession>
<dbReference type="AlphaFoldDB" id="A0AAV3Y0S6"/>
<proteinExistence type="predicted"/>
<dbReference type="Proteomes" id="UP000735302">
    <property type="component" value="Unassembled WGS sequence"/>
</dbReference>
<name>A0AAV3Y0S6_9GAST</name>
<evidence type="ECO:0000313" key="2">
    <source>
        <dbReference type="Proteomes" id="UP000735302"/>
    </source>
</evidence>
<dbReference type="GO" id="GO:0003964">
    <property type="term" value="F:RNA-directed DNA polymerase activity"/>
    <property type="evidence" value="ECO:0007669"/>
    <property type="project" value="UniProtKB-KW"/>
</dbReference>
<reference evidence="1 2" key="1">
    <citation type="journal article" date="2021" name="Elife">
        <title>Chloroplast acquisition without the gene transfer in kleptoplastic sea slugs, Plakobranchus ocellatus.</title>
        <authorList>
            <person name="Maeda T."/>
            <person name="Takahashi S."/>
            <person name="Yoshida T."/>
            <person name="Shimamura S."/>
            <person name="Takaki Y."/>
            <person name="Nagai Y."/>
            <person name="Toyoda A."/>
            <person name="Suzuki Y."/>
            <person name="Arimoto A."/>
            <person name="Ishii H."/>
            <person name="Satoh N."/>
            <person name="Nishiyama T."/>
            <person name="Hasebe M."/>
            <person name="Maruyama T."/>
            <person name="Minagawa J."/>
            <person name="Obokata J."/>
            <person name="Shigenobu S."/>
        </authorList>
    </citation>
    <scope>NUCLEOTIDE SEQUENCE [LARGE SCALE GENOMIC DNA]</scope>
</reference>
<comment type="caution">
    <text evidence="1">The sequence shown here is derived from an EMBL/GenBank/DDBJ whole genome shotgun (WGS) entry which is preliminary data.</text>
</comment>
<evidence type="ECO:0000313" key="1">
    <source>
        <dbReference type="EMBL" id="GFN76684.1"/>
    </source>
</evidence>
<keyword evidence="1" id="KW-0695">RNA-directed DNA polymerase</keyword>
<keyword evidence="1" id="KW-0548">Nucleotidyltransferase</keyword>
<organism evidence="1 2">
    <name type="scientific">Plakobranchus ocellatus</name>
    <dbReference type="NCBI Taxonomy" id="259542"/>
    <lineage>
        <taxon>Eukaryota</taxon>
        <taxon>Metazoa</taxon>
        <taxon>Spiralia</taxon>
        <taxon>Lophotrochozoa</taxon>
        <taxon>Mollusca</taxon>
        <taxon>Gastropoda</taxon>
        <taxon>Heterobranchia</taxon>
        <taxon>Euthyneura</taxon>
        <taxon>Panpulmonata</taxon>
        <taxon>Sacoglossa</taxon>
        <taxon>Placobranchoidea</taxon>
        <taxon>Plakobranchidae</taxon>
        <taxon>Plakobranchus</taxon>
    </lineage>
</organism>
<protein>
    <submittedName>
        <fullName evidence="1">Reverse transcriptase</fullName>
    </submittedName>
</protein>
<gene>
    <name evidence="1" type="ORF">PoB_000319000</name>
</gene>